<comment type="caution">
    <text evidence="1">The sequence shown here is derived from an EMBL/GenBank/DDBJ whole genome shotgun (WGS) entry which is preliminary data.</text>
</comment>
<accession>A0ACC2V0W2</accession>
<organism evidence="1 2">
    <name type="scientific">Naganishia friedmannii</name>
    <dbReference type="NCBI Taxonomy" id="89922"/>
    <lineage>
        <taxon>Eukaryota</taxon>
        <taxon>Fungi</taxon>
        <taxon>Dikarya</taxon>
        <taxon>Basidiomycota</taxon>
        <taxon>Agaricomycotina</taxon>
        <taxon>Tremellomycetes</taxon>
        <taxon>Filobasidiales</taxon>
        <taxon>Filobasidiaceae</taxon>
        <taxon>Naganishia</taxon>
    </lineage>
</organism>
<gene>
    <name evidence="1" type="ORF">QFC21_006710</name>
</gene>
<reference evidence="1" key="1">
    <citation type="submission" date="2023-04" db="EMBL/GenBank/DDBJ databases">
        <title>Draft Genome sequencing of Naganishia species isolated from polar environments using Oxford Nanopore Technology.</title>
        <authorList>
            <person name="Leo P."/>
            <person name="Venkateswaran K."/>
        </authorList>
    </citation>
    <scope>NUCLEOTIDE SEQUENCE</scope>
    <source>
        <strain evidence="1">MNA-CCFEE 5423</strain>
    </source>
</reference>
<evidence type="ECO:0000313" key="2">
    <source>
        <dbReference type="Proteomes" id="UP001227268"/>
    </source>
</evidence>
<protein>
    <submittedName>
        <fullName evidence="1">Uncharacterized protein</fullName>
    </submittedName>
</protein>
<dbReference type="Proteomes" id="UP001227268">
    <property type="component" value="Unassembled WGS sequence"/>
</dbReference>
<name>A0ACC2V0W2_9TREE</name>
<keyword evidence="2" id="KW-1185">Reference proteome</keyword>
<sequence length="1244" mass="133779">MYASSGGGGGSGGFVIPTSNSRPGSPQQPTAEELYTSNGGHGYKRPAAGYGMDEQAGKRMRMSDTPDGAAGFTSGARHPSSLEAEDIIAGIRGAISAGSNTGVGGYAPMGYSTTNVGGSQQQGGGGMYFSHPLNMPHQHQHHQQHRTTHSQTPHLASDQNNPASPGEEDGASDSEGSDAEGEESSSAFPSSSHAHHQHGGALVTGGQGYVRFTAGSEAPGGGAEGSMAGDNDDERKRPKMTRGSRRLKMKCVEADIENGIPCKRCRAGNLNCVFEESLRGKKSNRGKKSEAMAKSLKKMEETLHSVLRSIHNPEMARLAGNLPGGEGGEVVPSFSPSMGGMNMDPSLTGGGGAHGEPSRQQPMYTPTLTSANPVQAAPSSMSQPPMTALEFAKLLRKSNNILSPADISGSTAYSPGQASATGSILSSGPACAPLPEQGNTKTPLTLSPRLQSLPDNAINPLGLLAEASLQNSHRKKSFSGPRGAGMSDIRSSMGPGASREAGAGRVGSTAGARGPAGGPSMAEDREERALDDEDDESGGGGGRRWRPREGLRLAWQGMHRGLVFRMKGISGRLKPEILTFITPDEVHDLFDIFYSRIHPQVPVLSKVLHTPSSVCSRSPFLLTTVCAIASRYYDKKRDLYPRLAAVARRLVWEMSAKGFKSVEAIQGFLLQACYTLSPTERWEQDQSYMLLGMAVRMGLDLNLYRKNEHGKVFTDEDRTRAYEMGKPCTAVTDVVIQSAQSPMWYQGPYSQPEDIQLAGYLQLQRIIYRALQIINPPSQAQNGLAPSLDYNAVLRIFQEELDGWERWCTAPYDEITTPVGGASRGTVEFYYRYNSLLLASFGLENALQRNPIDIPTFFHKVYESAWAISEITIHALAATQEISYFTDSQNVFLSYAMLSLLKLLKPEFRKYISDPQKILDRVNDVIDVMNEASRDPQHSPGLYAVLLRSIVNSKREDMKSEPKTDTTRSQNLVFSMHPSSNGVVNPQQLLADPANPNIVANGNGGNQNVTIDLMVDGDDNGMYRRMTTFVTDPAKPNVQTSNPQHSASAGPTLAAQHEASVPSTPAGAFSNGPSYAQPDGKGNGSHWNRGNSTVPSLNTSIDAVPTEFNSMAATPVTSRPTAGHHNLLNGLWNQMNHGYSEGSGEMPQQQMQQMQQTQQQQYDLNNMFGIQDLHWDSSLLLPGFDGFGNLELSGGLIHTRFGSGFISPSFTPMASRQGSPRQSSAALQTPHPNSNLPQPPGAQQ</sequence>
<proteinExistence type="predicted"/>
<evidence type="ECO:0000313" key="1">
    <source>
        <dbReference type="EMBL" id="KAJ9092646.1"/>
    </source>
</evidence>
<dbReference type="EMBL" id="JASBWT010000036">
    <property type="protein sequence ID" value="KAJ9092646.1"/>
    <property type="molecule type" value="Genomic_DNA"/>
</dbReference>